<dbReference type="PANTHER" id="PTHR40590:SF1">
    <property type="entry name" value="CYTOPLASMIC PROTEIN"/>
    <property type="match status" value="1"/>
</dbReference>
<dbReference type="EMBL" id="CP036434">
    <property type="protein sequence ID" value="QDV07732.1"/>
    <property type="molecule type" value="Genomic_DNA"/>
</dbReference>
<dbReference type="Pfam" id="PF01963">
    <property type="entry name" value="TraB_PrgY_gumN"/>
    <property type="match status" value="1"/>
</dbReference>
<organism evidence="2 3">
    <name type="scientific">Saltatorellus ferox</name>
    <dbReference type="NCBI Taxonomy" id="2528018"/>
    <lineage>
        <taxon>Bacteria</taxon>
        <taxon>Pseudomonadati</taxon>
        <taxon>Planctomycetota</taxon>
        <taxon>Planctomycetia</taxon>
        <taxon>Planctomycetia incertae sedis</taxon>
        <taxon>Saltatorellus</taxon>
    </lineage>
</organism>
<dbReference type="Proteomes" id="UP000320390">
    <property type="component" value="Chromosome"/>
</dbReference>
<evidence type="ECO:0000313" key="2">
    <source>
        <dbReference type="EMBL" id="QDV07732.1"/>
    </source>
</evidence>
<protein>
    <submittedName>
        <fullName evidence="2">TraB family protein</fullName>
    </submittedName>
</protein>
<dbReference type="CDD" id="cd14789">
    <property type="entry name" value="Tiki"/>
    <property type="match status" value="1"/>
</dbReference>
<dbReference type="RefSeq" id="WP_419190247.1">
    <property type="nucleotide sequence ID" value="NZ_CP036434.1"/>
</dbReference>
<name>A0A518EUF9_9BACT</name>
<evidence type="ECO:0000313" key="3">
    <source>
        <dbReference type="Proteomes" id="UP000320390"/>
    </source>
</evidence>
<feature type="region of interest" description="Disordered" evidence="1">
    <location>
        <begin position="294"/>
        <end position="315"/>
    </location>
</feature>
<dbReference type="InterPro" id="IPR047111">
    <property type="entry name" value="YbaP-like"/>
</dbReference>
<dbReference type="AlphaFoldDB" id="A0A518EUF9"/>
<sequence>MAHATFLAALGFFVSLLPGQSPARKTDGALNQDVISTPFLYQIDGKGTSGFLYGTVHLPDKRVVTLPVSVVAAFDGSDRFYAEIEATPESEARGQAAAQLPAGVKLPQLVGADTWSRIEGQFIKAGYPAAMASALSGMEPWAVSSLLPMIDYLAELQTNPPLDKMLYQRAAADGKAVAGLETIEEQLSVFQGFSRDEQVTMLRDSLDLLDKYEAEGRKVMEEMIAAWMSGDSKTLVSLLDDGFGNDPEIRERAEDEILWKRNHRFAERIESEMSAHPDKTSFFAIGALHLPDAPAAEVGPDAPLTNDATPESRPAQLGVVELMRRRGYTVTRVEARKPEPAKAGK</sequence>
<proteinExistence type="predicted"/>
<dbReference type="PANTHER" id="PTHR40590">
    <property type="entry name" value="CYTOPLASMIC PROTEIN-RELATED"/>
    <property type="match status" value="1"/>
</dbReference>
<gene>
    <name evidence="2" type="ORF">Poly30_32630</name>
</gene>
<accession>A0A518EUF9</accession>
<dbReference type="InterPro" id="IPR002816">
    <property type="entry name" value="TraB/PrgY/GumN_fam"/>
</dbReference>
<reference evidence="2 3" key="1">
    <citation type="submission" date="2019-02" db="EMBL/GenBank/DDBJ databases">
        <title>Deep-cultivation of Planctomycetes and their phenomic and genomic characterization uncovers novel biology.</title>
        <authorList>
            <person name="Wiegand S."/>
            <person name="Jogler M."/>
            <person name="Boedeker C."/>
            <person name="Pinto D."/>
            <person name="Vollmers J."/>
            <person name="Rivas-Marin E."/>
            <person name="Kohn T."/>
            <person name="Peeters S.H."/>
            <person name="Heuer A."/>
            <person name="Rast P."/>
            <person name="Oberbeckmann S."/>
            <person name="Bunk B."/>
            <person name="Jeske O."/>
            <person name="Meyerdierks A."/>
            <person name="Storesund J.E."/>
            <person name="Kallscheuer N."/>
            <person name="Luecker S."/>
            <person name="Lage O.M."/>
            <person name="Pohl T."/>
            <person name="Merkel B.J."/>
            <person name="Hornburger P."/>
            <person name="Mueller R.-W."/>
            <person name="Bruemmer F."/>
            <person name="Labrenz M."/>
            <person name="Spormann A.M."/>
            <person name="Op den Camp H."/>
            <person name="Overmann J."/>
            <person name="Amann R."/>
            <person name="Jetten M.S.M."/>
            <person name="Mascher T."/>
            <person name="Medema M.H."/>
            <person name="Devos D.P."/>
            <person name="Kaster A.-K."/>
            <person name="Ovreas L."/>
            <person name="Rohde M."/>
            <person name="Galperin M.Y."/>
            <person name="Jogler C."/>
        </authorList>
    </citation>
    <scope>NUCLEOTIDE SEQUENCE [LARGE SCALE GENOMIC DNA]</scope>
    <source>
        <strain evidence="2 3">Poly30</strain>
    </source>
</reference>
<evidence type="ECO:0000256" key="1">
    <source>
        <dbReference type="SAM" id="MobiDB-lite"/>
    </source>
</evidence>
<keyword evidence="3" id="KW-1185">Reference proteome</keyword>